<organism evidence="2 3">
    <name type="scientific">Datura stramonium</name>
    <name type="common">Jimsonweed</name>
    <name type="synonym">Common thornapple</name>
    <dbReference type="NCBI Taxonomy" id="4076"/>
    <lineage>
        <taxon>Eukaryota</taxon>
        <taxon>Viridiplantae</taxon>
        <taxon>Streptophyta</taxon>
        <taxon>Embryophyta</taxon>
        <taxon>Tracheophyta</taxon>
        <taxon>Spermatophyta</taxon>
        <taxon>Magnoliopsida</taxon>
        <taxon>eudicotyledons</taxon>
        <taxon>Gunneridae</taxon>
        <taxon>Pentapetalae</taxon>
        <taxon>asterids</taxon>
        <taxon>lamiids</taxon>
        <taxon>Solanales</taxon>
        <taxon>Solanaceae</taxon>
        <taxon>Solanoideae</taxon>
        <taxon>Datureae</taxon>
        <taxon>Datura</taxon>
    </lineage>
</organism>
<feature type="region of interest" description="Disordered" evidence="1">
    <location>
        <begin position="106"/>
        <end position="126"/>
    </location>
</feature>
<feature type="compositionally biased region" description="Basic and acidic residues" evidence="1">
    <location>
        <begin position="28"/>
        <end position="62"/>
    </location>
</feature>
<feature type="compositionally biased region" description="Basic and acidic residues" evidence="1">
    <location>
        <begin position="1"/>
        <end position="13"/>
    </location>
</feature>
<evidence type="ECO:0000256" key="1">
    <source>
        <dbReference type="SAM" id="MobiDB-lite"/>
    </source>
</evidence>
<proteinExistence type="predicted"/>
<sequence>KVEKENLQNENKVKVPSKNTKDIQSQEEGVHDDEKNEELQQPKAPGKKENHDRCEEGVRDIHTPNSYGKQTNTASQGSVTAHRPAGSKDVDAQTAIVLWKLDDNMLDKPEGMNEVDMRKRREVSDL</sequence>
<protein>
    <submittedName>
        <fullName evidence="2">Uncharacterized protein</fullName>
    </submittedName>
</protein>
<dbReference type="EMBL" id="JACEIK010000081">
    <property type="protein sequence ID" value="MCD7449048.1"/>
    <property type="molecule type" value="Genomic_DNA"/>
</dbReference>
<feature type="compositionally biased region" description="Polar residues" evidence="1">
    <location>
        <begin position="63"/>
        <end position="79"/>
    </location>
</feature>
<feature type="non-terminal residue" evidence="2">
    <location>
        <position position="1"/>
    </location>
</feature>
<keyword evidence="3" id="KW-1185">Reference proteome</keyword>
<dbReference type="Proteomes" id="UP000823775">
    <property type="component" value="Unassembled WGS sequence"/>
</dbReference>
<comment type="caution">
    <text evidence="2">The sequence shown here is derived from an EMBL/GenBank/DDBJ whole genome shotgun (WGS) entry which is preliminary data.</text>
</comment>
<evidence type="ECO:0000313" key="2">
    <source>
        <dbReference type="EMBL" id="MCD7449048.1"/>
    </source>
</evidence>
<accession>A0ABS8RQW5</accession>
<name>A0ABS8RQW5_DATST</name>
<reference evidence="2 3" key="1">
    <citation type="journal article" date="2021" name="BMC Genomics">
        <title>Datura genome reveals duplications of psychoactive alkaloid biosynthetic genes and high mutation rate following tissue culture.</title>
        <authorList>
            <person name="Rajewski A."/>
            <person name="Carter-House D."/>
            <person name="Stajich J."/>
            <person name="Litt A."/>
        </authorList>
    </citation>
    <scope>NUCLEOTIDE SEQUENCE [LARGE SCALE GENOMIC DNA]</scope>
    <source>
        <strain evidence="2">AR-01</strain>
    </source>
</reference>
<feature type="region of interest" description="Disordered" evidence="1">
    <location>
        <begin position="1"/>
        <end position="88"/>
    </location>
</feature>
<evidence type="ECO:0000313" key="3">
    <source>
        <dbReference type="Proteomes" id="UP000823775"/>
    </source>
</evidence>
<gene>
    <name evidence="2" type="ORF">HAX54_048742</name>
</gene>